<dbReference type="EMBL" id="KZ678143">
    <property type="protein sequence ID" value="PSN61870.1"/>
    <property type="molecule type" value="Genomic_DNA"/>
</dbReference>
<name>A0A2T2N924_CORCC</name>
<dbReference type="AlphaFoldDB" id="A0A2T2N924"/>
<gene>
    <name evidence="1" type="ORF">BS50DRAFT_147740</name>
</gene>
<protein>
    <submittedName>
        <fullName evidence="1">Uncharacterized protein</fullName>
    </submittedName>
</protein>
<dbReference type="Proteomes" id="UP000240883">
    <property type="component" value="Unassembled WGS sequence"/>
</dbReference>
<reference evidence="1 2" key="1">
    <citation type="journal article" date="2018" name="Front. Microbiol.">
        <title>Genome-Wide Analysis of Corynespora cassiicola Leaf Fall Disease Putative Effectors.</title>
        <authorList>
            <person name="Lopez D."/>
            <person name="Ribeiro S."/>
            <person name="Label P."/>
            <person name="Fumanal B."/>
            <person name="Venisse J.S."/>
            <person name="Kohler A."/>
            <person name="de Oliveira R.R."/>
            <person name="Labutti K."/>
            <person name="Lipzen A."/>
            <person name="Lail K."/>
            <person name="Bauer D."/>
            <person name="Ohm R.A."/>
            <person name="Barry K.W."/>
            <person name="Spatafora J."/>
            <person name="Grigoriev I.V."/>
            <person name="Martin F.M."/>
            <person name="Pujade-Renaud V."/>
        </authorList>
    </citation>
    <scope>NUCLEOTIDE SEQUENCE [LARGE SCALE GENOMIC DNA]</scope>
    <source>
        <strain evidence="1 2">Philippines</strain>
    </source>
</reference>
<sequence>MNGLSLTKKSHFSSCPAALLCILPSAAILSMTFSLRLLHLHLSNLHVLRFPPFSSSHHPCYMSLLSLSDEYYNNSTLTYLSQRQSALLLVITVPPCLPLSQHLYTSASRYPCCTSIVHLPHLSPPPPF</sequence>
<accession>A0A2T2N924</accession>
<evidence type="ECO:0000313" key="1">
    <source>
        <dbReference type="EMBL" id="PSN61870.1"/>
    </source>
</evidence>
<evidence type="ECO:0000313" key="2">
    <source>
        <dbReference type="Proteomes" id="UP000240883"/>
    </source>
</evidence>
<proteinExistence type="predicted"/>
<organism evidence="1 2">
    <name type="scientific">Corynespora cassiicola Philippines</name>
    <dbReference type="NCBI Taxonomy" id="1448308"/>
    <lineage>
        <taxon>Eukaryota</taxon>
        <taxon>Fungi</taxon>
        <taxon>Dikarya</taxon>
        <taxon>Ascomycota</taxon>
        <taxon>Pezizomycotina</taxon>
        <taxon>Dothideomycetes</taxon>
        <taxon>Pleosporomycetidae</taxon>
        <taxon>Pleosporales</taxon>
        <taxon>Corynesporascaceae</taxon>
        <taxon>Corynespora</taxon>
    </lineage>
</organism>
<keyword evidence="2" id="KW-1185">Reference proteome</keyword>